<feature type="transmembrane region" description="Helical" evidence="1">
    <location>
        <begin position="73"/>
        <end position="94"/>
    </location>
</feature>
<evidence type="ECO:0000313" key="3">
    <source>
        <dbReference type="Proteomes" id="UP000235611"/>
    </source>
</evidence>
<feature type="transmembrane region" description="Helical" evidence="1">
    <location>
        <begin position="44"/>
        <end position="61"/>
    </location>
</feature>
<name>A0AAP8SYA6_9VIBR</name>
<dbReference type="Proteomes" id="UP000235611">
    <property type="component" value="Unassembled WGS sequence"/>
</dbReference>
<dbReference type="EMBL" id="MDBO01000036">
    <property type="protein sequence ID" value="PMP14057.1"/>
    <property type="molecule type" value="Genomic_DNA"/>
</dbReference>
<dbReference type="AlphaFoldDB" id="A0AAP8SYA6"/>
<reference evidence="3" key="1">
    <citation type="submission" date="2016-07" db="EMBL/GenBank/DDBJ databases">
        <title>Nontailed viruses are major unrecognized killers of bacteria in the ocean.</title>
        <authorList>
            <person name="Kauffman K."/>
            <person name="Hussain F."/>
            <person name="Yang J."/>
            <person name="Arevalo P."/>
            <person name="Brown J."/>
            <person name="Cutler M."/>
            <person name="Kelly L."/>
            <person name="Polz M.F."/>
        </authorList>
    </citation>
    <scope>NUCLEOTIDE SEQUENCE [LARGE SCALE GENOMIC DNA]</scope>
    <source>
        <strain evidence="3">10N.222.49.A5</strain>
    </source>
</reference>
<feature type="transmembrane region" description="Helical" evidence="1">
    <location>
        <begin position="115"/>
        <end position="136"/>
    </location>
</feature>
<comment type="caution">
    <text evidence="2">The sequence shown here is derived from an EMBL/GenBank/DDBJ whole genome shotgun (WGS) entry which is preliminary data.</text>
</comment>
<protein>
    <recommendedName>
        <fullName evidence="4">DUF350 domain-containing protein</fullName>
    </recommendedName>
</protein>
<keyword evidence="1" id="KW-1133">Transmembrane helix</keyword>
<dbReference type="RefSeq" id="WP_102460289.1">
    <property type="nucleotide sequence ID" value="NZ_MCXS01000025.1"/>
</dbReference>
<sequence>MNYLFAVALIISAIGMLASVRYLIGEKPLKDTAMVFITRGTIKVLVGVGCGLVLGITLAVVDVVVEQAEDRAALSFMLIGFFFGLSMLVSVLFYKMTLTKVFDISVSWLKLAKSIVLEFSLIASLSFICILVWLLLV</sequence>
<keyword evidence="1" id="KW-0472">Membrane</keyword>
<keyword evidence="1" id="KW-0812">Transmembrane</keyword>
<feature type="transmembrane region" description="Helical" evidence="1">
    <location>
        <begin position="6"/>
        <end position="24"/>
    </location>
</feature>
<evidence type="ECO:0008006" key="4">
    <source>
        <dbReference type="Google" id="ProtNLM"/>
    </source>
</evidence>
<evidence type="ECO:0000313" key="2">
    <source>
        <dbReference type="EMBL" id="PMP14057.1"/>
    </source>
</evidence>
<evidence type="ECO:0000256" key="1">
    <source>
        <dbReference type="SAM" id="Phobius"/>
    </source>
</evidence>
<organism evidence="2 3">
    <name type="scientific">Vibrio breoganii</name>
    <dbReference type="NCBI Taxonomy" id="553239"/>
    <lineage>
        <taxon>Bacteria</taxon>
        <taxon>Pseudomonadati</taxon>
        <taxon>Pseudomonadota</taxon>
        <taxon>Gammaproteobacteria</taxon>
        <taxon>Vibrionales</taxon>
        <taxon>Vibrionaceae</taxon>
        <taxon>Vibrio</taxon>
    </lineage>
</organism>
<accession>A0AAP8SYA6</accession>
<proteinExistence type="predicted"/>
<gene>
    <name evidence="2" type="ORF">BCS93_04515</name>
</gene>